<dbReference type="SUPFAM" id="SSF56003">
    <property type="entry name" value="Molybdenum cofactor-binding domain"/>
    <property type="match status" value="2"/>
</dbReference>
<evidence type="ECO:0000259" key="1">
    <source>
        <dbReference type="SMART" id="SM01008"/>
    </source>
</evidence>
<dbReference type="InterPro" id="IPR046867">
    <property type="entry name" value="AldOxase/xan_DH_MoCoBD2"/>
</dbReference>
<dbReference type="PANTHER" id="PTHR47495">
    <property type="entry name" value="ALDEHYDE DEHYDROGENASE"/>
    <property type="match status" value="1"/>
</dbReference>
<accession>A0A4Q7VNC2</accession>
<dbReference type="InterPro" id="IPR008274">
    <property type="entry name" value="AldOxase/xan_DH_MoCoBD1"/>
</dbReference>
<dbReference type="Gene3D" id="3.30.365.10">
    <property type="entry name" value="Aldehyde oxidase/xanthine dehydrogenase, molybdopterin binding domain"/>
    <property type="match status" value="4"/>
</dbReference>
<evidence type="ECO:0000313" key="2">
    <source>
        <dbReference type="EMBL" id="RZT97724.1"/>
    </source>
</evidence>
<dbReference type="InterPro" id="IPR006311">
    <property type="entry name" value="TAT_signal"/>
</dbReference>
<dbReference type="EMBL" id="SHKP01000006">
    <property type="protein sequence ID" value="RZT97724.1"/>
    <property type="molecule type" value="Genomic_DNA"/>
</dbReference>
<sequence length="753" mass="79697">MSAPRDPVRRRLLIAGSALAGGLIVGCADNRPAARVGKPGQLAPEAGKVALNGWVRVGTDGSVSVAVPRAEMGQGVHSALAMLVAEELDANWSRVSVEQAPLEQSYANTALFLNLVPLQPDDDSATARMVRASAERVGYALSLQVTGGSSSVRDAWEPMRLAGATARALLLQAAAQKWQVPLSECSTQPGAVLHVSTGRRLGYGELAAAAATQSPPAEVLFRDPARYRLIGKPTPRLDVPAKVDGSAGFGIDVRLPDMLYASIRQAPVFGAKLKSFDGAEALKLRGVQQVLAVGNGVVVVADSWWRANRALDAVKVEYDEGPNAGLDSAAISAQFRRDLDAASGFSFRSVGDAAAALAAATRKVEATYEVPFLAHATMEPMSCVAQVRDGRVGVWTGTQVATLARWKAAQVAEVATDKVDLHITYLGGGFGRRLETDMVEQAVAVALKTGGKPVKLLWSREEDTRHDMYRPAALSKFSAALDPQGRPTAWLNKVVAPSVGLDTFARLLPWAAADAPDKNQIEGAFDLPYAIDNLNVRQIRSRTPVPVGSWRSVGHSYNAFFTESFVDELAHAAGKDPLAFRRELLTRHPRHRAVLDLAAAKAGWGMPLAAGRARGVALHESFGSICAQVVEVSLEGGALRVHRVVCAIDCGVVVNPDTVEAQMQSAIVFGLTAALFGAITLKDGRVEQGSFNDYPMLQMAQMPLIETHLVPSTAAPGGVGEPGTPPIAPAVANALFALNGQRLRTLPLRPTAA</sequence>
<dbReference type="Proteomes" id="UP000293671">
    <property type="component" value="Unassembled WGS sequence"/>
</dbReference>
<dbReference type="Gene3D" id="3.90.1170.50">
    <property type="entry name" value="Aldehyde oxidase/xanthine dehydrogenase, a/b hammerhead"/>
    <property type="match status" value="1"/>
</dbReference>
<dbReference type="PROSITE" id="PS51257">
    <property type="entry name" value="PROKAR_LIPOPROTEIN"/>
    <property type="match status" value="1"/>
</dbReference>
<gene>
    <name evidence="2" type="ORF">EV670_2117</name>
</gene>
<dbReference type="PIRSF" id="PIRSF036389">
    <property type="entry name" value="IOR_B"/>
    <property type="match status" value="1"/>
</dbReference>
<dbReference type="GO" id="GO:0016491">
    <property type="term" value="F:oxidoreductase activity"/>
    <property type="evidence" value="ECO:0007669"/>
    <property type="project" value="InterPro"/>
</dbReference>
<evidence type="ECO:0000313" key="3">
    <source>
        <dbReference type="Proteomes" id="UP000293671"/>
    </source>
</evidence>
<dbReference type="SMART" id="SM01008">
    <property type="entry name" value="Ald_Xan_dh_C"/>
    <property type="match status" value="1"/>
</dbReference>
<dbReference type="InterPro" id="IPR052516">
    <property type="entry name" value="N-heterocyclic_Hydroxylase"/>
</dbReference>
<comment type="caution">
    <text evidence="2">The sequence shown here is derived from an EMBL/GenBank/DDBJ whole genome shotgun (WGS) entry which is preliminary data.</text>
</comment>
<dbReference type="RefSeq" id="WP_130431842.1">
    <property type="nucleotide sequence ID" value="NZ_SHKP01000006.1"/>
</dbReference>
<protein>
    <submittedName>
        <fullName evidence="2">Isoquinoline 1-oxidoreductase beta subunit</fullName>
    </submittedName>
</protein>
<dbReference type="InterPro" id="IPR012368">
    <property type="entry name" value="OxRdtase_Mopterin-bd_su_IorB"/>
</dbReference>
<dbReference type="Pfam" id="PF02738">
    <property type="entry name" value="MoCoBD_1"/>
    <property type="match status" value="1"/>
</dbReference>
<dbReference type="PANTHER" id="PTHR47495:SF2">
    <property type="entry name" value="ALDEHYDE DEHYDROGENASE"/>
    <property type="match status" value="1"/>
</dbReference>
<dbReference type="Pfam" id="PF20256">
    <property type="entry name" value="MoCoBD_2"/>
    <property type="match status" value="2"/>
</dbReference>
<organism evidence="2 3">
    <name type="scientific">Rivibacter subsaxonicus</name>
    <dbReference type="NCBI Taxonomy" id="457575"/>
    <lineage>
        <taxon>Bacteria</taxon>
        <taxon>Pseudomonadati</taxon>
        <taxon>Pseudomonadota</taxon>
        <taxon>Betaproteobacteria</taxon>
        <taxon>Burkholderiales</taxon>
        <taxon>Rivibacter</taxon>
    </lineage>
</organism>
<dbReference type="InterPro" id="IPR037165">
    <property type="entry name" value="AldOxase/xan_DH_Mopterin-bd_sf"/>
</dbReference>
<proteinExistence type="predicted"/>
<name>A0A4Q7VNC2_9BURK</name>
<feature type="domain" description="Aldehyde oxidase/xanthine dehydrogenase a/b hammerhead" evidence="1">
    <location>
        <begin position="244"/>
        <end position="322"/>
    </location>
</feature>
<dbReference type="PROSITE" id="PS51318">
    <property type="entry name" value="TAT"/>
    <property type="match status" value="1"/>
</dbReference>
<keyword evidence="3" id="KW-1185">Reference proteome</keyword>
<reference evidence="2 3" key="1">
    <citation type="submission" date="2019-02" db="EMBL/GenBank/DDBJ databases">
        <title>Genomic Encyclopedia of Type Strains, Phase IV (KMG-IV): sequencing the most valuable type-strain genomes for metagenomic binning, comparative biology and taxonomic classification.</title>
        <authorList>
            <person name="Goeker M."/>
        </authorList>
    </citation>
    <scope>NUCLEOTIDE SEQUENCE [LARGE SCALE GENOMIC DNA]</scope>
    <source>
        <strain evidence="2 3">DSM 19570</strain>
    </source>
</reference>
<dbReference type="OrthoDB" id="9767994at2"/>
<dbReference type="AlphaFoldDB" id="A0A4Q7VNC2"/>
<dbReference type="InterPro" id="IPR000674">
    <property type="entry name" value="Ald_Oxase/Xan_DH_a/b"/>
</dbReference>